<dbReference type="Pfam" id="PF00440">
    <property type="entry name" value="TetR_N"/>
    <property type="match status" value="1"/>
</dbReference>
<keyword evidence="3" id="KW-0804">Transcription</keyword>
<name>A0A7K2IW12_9ACTN</name>
<dbReference type="InterPro" id="IPR050109">
    <property type="entry name" value="HTH-type_TetR-like_transc_reg"/>
</dbReference>
<dbReference type="RefSeq" id="WP_042282686.1">
    <property type="nucleotide sequence ID" value="NZ_BAZE01000004.1"/>
</dbReference>
<evidence type="ECO:0000256" key="3">
    <source>
        <dbReference type="ARBA" id="ARBA00023163"/>
    </source>
</evidence>
<feature type="domain" description="HTH tetR-type" evidence="5">
    <location>
        <begin position="12"/>
        <end position="72"/>
    </location>
</feature>
<organism evidence="6 7">
    <name type="scientific">Nocardiopsis alba</name>
    <dbReference type="NCBI Taxonomy" id="53437"/>
    <lineage>
        <taxon>Bacteria</taxon>
        <taxon>Bacillati</taxon>
        <taxon>Actinomycetota</taxon>
        <taxon>Actinomycetes</taxon>
        <taxon>Streptosporangiales</taxon>
        <taxon>Nocardiopsidaceae</taxon>
        <taxon>Nocardiopsis</taxon>
    </lineage>
</organism>
<dbReference type="GO" id="GO:0003700">
    <property type="term" value="F:DNA-binding transcription factor activity"/>
    <property type="evidence" value="ECO:0007669"/>
    <property type="project" value="TreeGrafter"/>
</dbReference>
<feature type="DNA-binding region" description="H-T-H motif" evidence="4">
    <location>
        <begin position="35"/>
        <end position="54"/>
    </location>
</feature>
<keyword evidence="1" id="KW-0805">Transcription regulation</keyword>
<dbReference type="InterPro" id="IPR036271">
    <property type="entry name" value="Tet_transcr_reg_TetR-rel_C_sf"/>
</dbReference>
<dbReference type="EMBL" id="WWHY01000001">
    <property type="protein sequence ID" value="MYR33975.1"/>
    <property type="molecule type" value="Genomic_DNA"/>
</dbReference>
<gene>
    <name evidence="6" type="ORF">GTW20_17355</name>
</gene>
<proteinExistence type="predicted"/>
<dbReference type="InterPro" id="IPR001647">
    <property type="entry name" value="HTH_TetR"/>
</dbReference>
<dbReference type="SUPFAM" id="SSF46689">
    <property type="entry name" value="Homeodomain-like"/>
    <property type="match status" value="1"/>
</dbReference>
<dbReference type="Pfam" id="PF13305">
    <property type="entry name" value="TetR_C_33"/>
    <property type="match status" value="1"/>
</dbReference>
<dbReference type="GO" id="GO:0000976">
    <property type="term" value="F:transcription cis-regulatory region binding"/>
    <property type="evidence" value="ECO:0007669"/>
    <property type="project" value="TreeGrafter"/>
</dbReference>
<dbReference type="GeneID" id="91391148"/>
<keyword evidence="2 4" id="KW-0238">DNA-binding</keyword>
<evidence type="ECO:0000256" key="1">
    <source>
        <dbReference type="ARBA" id="ARBA00023015"/>
    </source>
</evidence>
<accession>A0A7K2IW12</accession>
<dbReference type="PANTHER" id="PTHR30055:SF234">
    <property type="entry name" value="HTH-TYPE TRANSCRIPTIONAL REGULATOR BETI"/>
    <property type="match status" value="1"/>
</dbReference>
<dbReference type="InterPro" id="IPR025996">
    <property type="entry name" value="MT1864/Rv1816-like_C"/>
</dbReference>
<reference evidence="6 7" key="1">
    <citation type="journal article" date="2019" name="Nat. Commun.">
        <title>The antimicrobial potential of Streptomyces from insect microbiomes.</title>
        <authorList>
            <person name="Chevrette M.G."/>
            <person name="Carlson C.M."/>
            <person name="Ortega H.E."/>
            <person name="Thomas C."/>
            <person name="Ananiev G.E."/>
            <person name="Barns K.J."/>
            <person name="Book A.J."/>
            <person name="Cagnazzo J."/>
            <person name="Carlos C."/>
            <person name="Flanigan W."/>
            <person name="Grubbs K.J."/>
            <person name="Horn H.A."/>
            <person name="Hoffmann F.M."/>
            <person name="Klassen J.L."/>
            <person name="Knack J.J."/>
            <person name="Lewin G.R."/>
            <person name="McDonald B.R."/>
            <person name="Muller L."/>
            <person name="Melo W.G.P."/>
            <person name="Pinto-Tomas A.A."/>
            <person name="Schmitz A."/>
            <person name="Wendt-Pienkowski E."/>
            <person name="Wildman S."/>
            <person name="Zhao M."/>
            <person name="Zhang F."/>
            <person name="Bugni T.S."/>
            <person name="Andes D.R."/>
            <person name="Pupo M.T."/>
            <person name="Currie C.R."/>
        </authorList>
    </citation>
    <scope>NUCLEOTIDE SEQUENCE [LARGE SCALE GENOMIC DNA]</scope>
    <source>
        <strain evidence="6 7">SID5840</strain>
    </source>
</reference>
<evidence type="ECO:0000256" key="4">
    <source>
        <dbReference type="PROSITE-ProRule" id="PRU00335"/>
    </source>
</evidence>
<comment type="caution">
    <text evidence="6">The sequence shown here is derived from an EMBL/GenBank/DDBJ whole genome shotgun (WGS) entry which is preliminary data.</text>
</comment>
<dbReference type="AlphaFoldDB" id="A0A7K2IW12"/>
<evidence type="ECO:0000259" key="5">
    <source>
        <dbReference type="PROSITE" id="PS50977"/>
    </source>
</evidence>
<evidence type="ECO:0000313" key="7">
    <source>
        <dbReference type="Proteomes" id="UP000467124"/>
    </source>
</evidence>
<dbReference type="Gene3D" id="1.10.357.10">
    <property type="entry name" value="Tetracycline Repressor, domain 2"/>
    <property type="match status" value="1"/>
</dbReference>
<dbReference type="PROSITE" id="PS50977">
    <property type="entry name" value="HTH_TETR_2"/>
    <property type="match status" value="1"/>
</dbReference>
<protein>
    <submittedName>
        <fullName evidence="6">TetR family transcriptional regulator</fullName>
    </submittedName>
</protein>
<sequence>MSTTDRRARERELRHRLILDKARALAETEGWDAVTTRRLSTLIEYSQPVLYDHFRNRDAIIAAIAVEGFAELADVLDEARSEVPEGEPELSAVVRAYMRFAEAGPAVYEAMFGRDLPLAFAVEETPEPLKAAFAVILEVVAPHADGRDPETLAEVVWASVHGLVTLRRDHRLRPGEDEARAAALVELIGGRKKGG</sequence>
<evidence type="ECO:0000313" key="6">
    <source>
        <dbReference type="EMBL" id="MYR33975.1"/>
    </source>
</evidence>
<dbReference type="Proteomes" id="UP000467124">
    <property type="component" value="Unassembled WGS sequence"/>
</dbReference>
<evidence type="ECO:0000256" key="2">
    <source>
        <dbReference type="ARBA" id="ARBA00023125"/>
    </source>
</evidence>
<dbReference type="PANTHER" id="PTHR30055">
    <property type="entry name" value="HTH-TYPE TRANSCRIPTIONAL REGULATOR RUTR"/>
    <property type="match status" value="1"/>
</dbReference>
<dbReference type="InterPro" id="IPR009057">
    <property type="entry name" value="Homeodomain-like_sf"/>
</dbReference>
<dbReference type="SUPFAM" id="SSF48498">
    <property type="entry name" value="Tetracyclin repressor-like, C-terminal domain"/>
    <property type="match status" value="1"/>
</dbReference>